<dbReference type="Gene3D" id="3.20.20.70">
    <property type="entry name" value="Aldolase class I"/>
    <property type="match status" value="1"/>
</dbReference>
<keyword evidence="2" id="KW-0004">4Fe-4S</keyword>
<dbReference type="InterPro" id="IPR013785">
    <property type="entry name" value="Aldolase_TIM"/>
</dbReference>
<keyword evidence="5" id="KW-0408">Iron</keyword>
<dbReference type="AlphaFoldDB" id="A0A1G5RUK9"/>
<organism evidence="8 9">
    <name type="scientific">Acidaminobacter hydrogenoformans DSM 2784</name>
    <dbReference type="NCBI Taxonomy" id="1120920"/>
    <lineage>
        <taxon>Bacteria</taxon>
        <taxon>Bacillati</taxon>
        <taxon>Bacillota</taxon>
        <taxon>Clostridia</taxon>
        <taxon>Peptostreptococcales</taxon>
        <taxon>Acidaminobacteraceae</taxon>
        <taxon>Acidaminobacter</taxon>
    </lineage>
</organism>
<proteinExistence type="predicted"/>
<comment type="cofactor">
    <cofactor evidence="1">
        <name>[4Fe-4S] cluster</name>
        <dbReference type="ChEBI" id="CHEBI:49883"/>
    </cofactor>
</comment>
<dbReference type="Proteomes" id="UP000199208">
    <property type="component" value="Unassembled WGS sequence"/>
</dbReference>
<keyword evidence="3" id="KW-0949">S-adenosyl-L-methionine</keyword>
<dbReference type="Pfam" id="PF04055">
    <property type="entry name" value="Radical_SAM"/>
    <property type="match status" value="1"/>
</dbReference>
<dbReference type="SFLD" id="SFLDS00029">
    <property type="entry name" value="Radical_SAM"/>
    <property type="match status" value="1"/>
</dbReference>
<dbReference type="InterPro" id="IPR024007">
    <property type="entry name" value="FeFe-hyd_mat_HydG"/>
</dbReference>
<dbReference type="GO" id="GO:0003824">
    <property type="term" value="F:catalytic activity"/>
    <property type="evidence" value="ECO:0007669"/>
    <property type="project" value="InterPro"/>
</dbReference>
<evidence type="ECO:0000259" key="7">
    <source>
        <dbReference type="PROSITE" id="PS51918"/>
    </source>
</evidence>
<dbReference type="InterPro" id="IPR007197">
    <property type="entry name" value="rSAM"/>
</dbReference>
<evidence type="ECO:0000256" key="2">
    <source>
        <dbReference type="ARBA" id="ARBA00022485"/>
    </source>
</evidence>
<keyword evidence="6" id="KW-0411">Iron-sulfur</keyword>
<dbReference type="InterPro" id="IPR034428">
    <property type="entry name" value="ThiH/NoCL/HydG-like"/>
</dbReference>
<keyword evidence="9" id="KW-1185">Reference proteome</keyword>
<dbReference type="PANTHER" id="PTHR43583:SF2">
    <property type="entry name" value="THIAZOLE BIOSYNTHESIS PROTEIN"/>
    <property type="match status" value="1"/>
</dbReference>
<dbReference type="RefSeq" id="WP_092589692.1">
    <property type="nucleotide sequence ID" value="NZ_FMWL01000003.1"/>
</dbReference>
<evidence type="ECO:0000313" key="9">
    <source>
        <dbReference type="Proteomes" id="UP000199208"/>
    </source>
</evidence>
<dbReference type="NCBIfam" id="TIGR03955">
    <property type="entry name" value="rSAM_HydG"/>
    <property type="match status" value="1"/>
</dbReference>
<dbReference type="PANTHER" id="PTHR43583">
    <property type="entry name" value="2-IMINOACETATE SYNTHASE"/>
    <property type="match status" value="1"/>
</dbReference>
<evidence type="ECO:0000256" key="1">
    <source>
        <dbReference type="ARBA" id="ARBA00001966"/>
    </source>
</evidence>
<dbReference type="SUPFAM" id="SSF102114">
    <property type="entry name" value="Radical SAM enzymes"/>
    <property type="match status" value="1"/>
</dbReference>
<dbReference type="SFLD" id="SFLDG01081">
    <property type="entry name" value="cleavage_of_the_Ca-Cb_bond_in"/>
    <property type="match status" value="1"/>
</dbReference>
<dbReference type="GO" id="GO:0044272">
    <property type="term" value="P:sulfur compound biosynthetic process"/>
    <property type="evidence" value="ECO:0007669"/>
    <property type="project" value="UniProtKB-ARBA"/>
</dbReference>
<dbReference type="OrthoDB" id="9801120at2"/>
<dbReference type="SFLD" id="SFLDF00319">
    <property type="entry name" value="Fe_hydrogenase_maturase_(HydG"/>
    <property type="match status" value="1"/>
</dbReference>
<evidence type="ECO:0000256" key="6">
    <source>
        <dbReference type="ARBA" id="ARBA00023014"/>
    </source>
</evidence>
<accession>A0A1G5RUK9</accession>
<evidence type="ECO:0000256" key="5">
    <source>
        <dbReference type="ARBA" id="ARBA00023004"/>
    </source>
</evidence>
<reference evidence="8 9" key="1">
    <citation type="submission" date="2016-10" db="EMBL/GenBank/DDBJ databases">
        <authorList>
            <person name="de Groot N.N."/>
        </authorList>
    </citation>
    <scope>NUCLEOTIDE SEQUENCE [LARGE SCALE GENOMIC DNA]</scope>
    <source>
        <strain evidence="8 9">DSM 2784</strain>
    </source>
</reference>
<evidence type="ECO:0000256" key="4">
    <source>
        <dbReference type="ARBA" id="ARBA00022723"/>
    </source>
</evidence>
<dbReference type="InterPro" id="IPR058240">
    <property type="entry name" value="rSAM_sf"/>
</dbReference>
<dbReference type="PROSITE" id="PS51918">
    <property type="entry name" value="RADICAL_SAM"/>
    <property type="match status" value="1"/>
</dbReference>
<name>A0A1G5RUK9_9FIRM</name>
<dbReference type="GO" id="GO:0051539">
    <property type="term" value="F:4 iron, 4 sulfur cluster binding"/>
    <property type="evidence" value="ECO:0007669"/>
    <property type="project" value="UniProtKB-KW"/>
</dbReference>
<dbReference type="GO" id="GO:0042364">
    <property type="term" value="P:water-soluble vitamin biosynthetic process"/>
    <property type="evidence" value="ECO:0007669"/>
    <property type="project" value="UniProtKB-ARBA"/>
</dbReference>
<dbReference type="EMBL" id="FMWL01000003">
    <property type="protein sequence ID" value="SCZ77696.1"/>
    <property type="molecule type" value="Genomic_DNA"/>
</dbReference>
<dbReference type="SMART" id="SM00876">
    <property type="entry name" value="BATS"/>
    <property type="match status" value="1"/>
</dbReference>
<evidence type="ECO:0000256" key="3">
    <source>
        <dbReference type="ARBA" id="ARBA00022691"/>
    </source>
</evidence>
<dbReference type="CDD" id="cd01335">
    <property type="entry name" value="Radical_SAM"/>
    <property type="match status" value="1"/>
</dbReference>
<dbReference type="STRING" id="1120920.SAMN03080599_00894"/>
<sequence>MFIDHSAIENTLKLAAGTSDAAIDAVLAKAELGSPLDQLDIATLLEIKSDKHMARLMRIAGAIKDRIYGNRIVVFAPLYVSDYCVNNCVYCGYKHSNDFPRRRLSREEIQEEVMLLEKMGHKRLALEVGEDPVNCPIDYVVDAIDAIYSTKNENGTIRRINVNIAATTVEDYKKLKKAGIGTYILFQETYHKPTYERMHPKSVKGNYLYHLTAFDRAMEAGLDDVGAGVLFGLADYKFEVLALMMHNAYLEEKFGVGFHTISVPRIKKAEGMTLDQFSNQIDDLTFKKIVAILRVAVPFTGIIMSTRESAQMRREMIRAGVSQISAGSCTGVGGYKESDRKDTSTKQFEATDQRSPMEVLKELVADGLVPSYCTACYRSGRTGDRFMQLAKAGQIHNVCTPNALMTLQEFILDYGDQALKADSELLIEKELAAIEREDIHKLLTNNLQRIRSGERDLFL</sequence>
<dbReference type="GO" id="GO:0046872">
    <property type="term" value="F:metal ion binding"/>
    <property type="evidence" value="ECO:0007669"/>
    <property type="project" value="UniProtKB-KW"/>
</dbReference>
<gene>
    <name evidence="8" type="ORF">SAMN03080599_00894</name>
</gene>
<dbReference type="SFLD" id="SFLDG01060">
    <property type="entry name" value="BATS_domain_containing"/>
    <property type="match status" value="1"/>
</dbReference>
<evidence type="ECO:0000313" key="8">
    <source>
        <dbReference type="EMBL" id="SCZ77696.1"/>
    </source>
</evidence>
<dbReference type="InterPro" id="IPR010722">
    <property type="entry name" value="BATS_dom"/>
</dbReference>
<dbReference type="Pfam" id="PF06968">
    <property type="entry name" value="BATS"/>
    <property type="match status" value="1"/>
</dbReference>
<keyword evidence="4" id="KW-0479">Metal-binding</keyword>
<protein>
    <submittedName>
        <fullName evidence="8">Iron-only hydrogenase maturation protein HydG</fullName>
    </submittedName>
</protein>
<feature type="domain" description="Radical SAM core" evidence="7">
    <location>
        <begin position="68"/>
        <end position="307"/>
    </location>
</feature>